<keyword evidence="4" id="KW-0238">DNA-binding</keyword>
<dbReference type="SUPFAM" id="SSF88659">
    <property type="entry name" value="Sigma3 and sigma4 domains of RNA polymerase sigma factors"/>
    <property type="match status" value="1"/>
</dbReference>
<keyword evidence="5" id="KW-0804">Transcription</keyword>
<dbReference type="GO" id="GO:0006352">
    <property type="term" value="P:DNA-templated transcription initiation"/>
    <property type="evidence" value="ECO:0007669"/>
    <property type="project" value="InterPro"/>
</dbReference>
<dbReference type="PATRIC" id="fig|1288963.3.peg.626"/>
<reference evidence="8 9" key="1">
    <citation type="submission" date="2013-02" db="EMBL/GenBank/DDBJ databases">
        <title>A novel strain isolated from Lonar lake, Maharashtra, India.</title>
        <authorList>
            <person name="Singh A."/>
        </authorList>
    </citation>
    <scope>NUCLEOTIDE SEQUENCE [LARGE SCALE GENOMIC DNA]</scope>
    <source>
        <strain evidence="8 9">AK24</strain>
    </source>
</reference>
<evidence type="ECO:0000256" key="4">
    <source>
        <dbReference type="ARBA" id="ARBA00023125"/>
    </source>
</evidence>
<evidence type="ECO:0000256" key="3">
    <source>
        <dbReference type="ARBA" id="ARBA00023082"/>
    </source>
</evidence>
<dbReference type="Gene3D" id="1.10.1740.10">
    <property type="match status" value="1"/>
</dbReference>
<dbReference type="Pfam" id="PF04542">
    <property type="entry name" value="Sigma70_r2"/>
    <property type="match status" value="1"/>
</dbReference>
<evidence type="ECO:0000256" key="1">
    <source>
        <dbReference type="ARBA" id="ARBA00010641"/>
    </source>
</evidence>
<evidence type="ECO:0000259" key="7">
    <source>
        <dbReference type="Pfam" id="PF04545"/>
    </source>
</evidence>
<feature type="domain" description="RNA polymerase sigma-70 region 2" evidence="6">
    <location>
        <begin position="21"/>
        <end position="87"/>
    </location>
</feature>
<dbReference type="CDD" id="cd06171">
    <property type="entry name" value="Sigma70_r4"/>
    <property type="match status" value="1"/>
</dbReference>
<evidence type="ECO:0000256" key="2">
    <source>
        <dbReference type="ARBA" id="ARBA00023015"/>
    </source>
</evidence>
<evidence type="ECO:0000313" key="9">
    <source>
        <dbReference type="Proteomes" id="UP000013909"/>
    </source>
</evidence>
<comment type="caution">
    <text evidence="8">The sequence shown here is derived from an EMBL/GenBank/DDBJ whole genome shotgun (WGS) entry which is preliminary data.</text>
</comment>
<dbReference type="Pfam" id="PF04545">
    <property type="entry name" value="Sigma70_r4"/>
    <property type="match status" value="1"/>
</dbReference>
<dbReference type="InterPro" id="IPR013324">
    <property type="entry name" value="RNA_pol_sigma_r3/r4-like"/>
</dbReference>
<dbReference type="SUPFAM" id="SSF88946">
    <property type="entry name" value="Sigma2 domain of RNA polymerase sigma factors"/>
    <property type="match status" value="1"/>
</dbReference>
<feature type="domain" description="RNA polymerase sigma-70 region 4" evidence="7">
    <location>
        <begin position="123"/>
        <end position="172"/>
    </location>
</feature>
<proteinExistence type="inferred from homology"/>
<keyword evidence="9" id="KW-1185">Reference proteome</keyword>
<dbReference type="STRING" id="1232681.ADIS_0629"/>
<evidence type="ECO:0000259" key="6">
    <source>
        <dbReference type="Pfam" id="PF04542"/>
    </source>
</evidence>
<accession>R7ZXD4</accession>
<dbReference type="Gene3D" id="1.10.10.10">
    <property type="entry name" value="Winged helix-like DNA-binding domain superfamily/Winged helix DNA-binding domain"/>
    <property type="match status" value="1"/>
</dbReference>
<dbReference type="NCBIfam" id="TIGR02937">
    <property type="entry name" value="sigma70-ECF"/>
    <property type="match status" value="1"/>
</dbReference>
<name>R7ZXD4_9BACT</name>
<organism evidence="8 9">
    <name type="scientific">Lunatimonas lonarensis</name>
    <dbReference type="NCBI Taxonomy" id="1232681"/>
    <lineage>
        <taxon>Bacteria</taxon>
        <taxon>Pseudomonadati</taxon>
        <taxon>Bacteroidota</taxon>
        <taxon>Cytophagia</taxon>
        <taxon>Cytophagales</taxon>
        <taxon>Cyclobacteriaceae</taxon>
    </lineage>
</organism>
<sequence>MEEQEIIAGLKARNRKTVEYLYAKYSKALFAVITRIISDRDLAEEVFHDAFIKITGKIDSYDESKGRLYTWMANICRNAAIDKTRSKEFSEKHKTNTIDDFVYGLESQSGTVEAVDGIGVRELMGSLNDEYRFIVDCVYFKGYTHTEISEEFNIPLGTVKSRIRAAINVLKKKVDRI</sequence>
<comment type="similarity">
    <text evidence="1">Belongs to the sigma-70 factor family. ECF subfamily.</text>
</comment>
<dbReference type="InterPro" id="IPR014284">
    <property type="entry name" value="RNA_pol_sigma-70_dom"/>
</dbReference>
<dbReference type="EMBL" id="AQHR01000022">
    <property type="protein sequence ID" value="EON78732.1"/>
    <property type="molecule type" value="Genomic_DNA"/>
</dbReference>
<dbReference type="InterPro" id="IPR013325">
    <property type="entry name" value="RNA_pol_sigma_r2"/>
</dbReference>
<dbReference type="GO" id="GO:0016987">
    <property type="term" value="F:sigma factor activity"/>
    <property type="evidence" value="ECO:0007669"/>
    <property type="project" value="UniProtKB-KW"/>
</dbReference>
<dbReference type="PANTHER" id="PTHR43133:SF62">
    <property type="entry name" value="RNA POLYMERASE SIGMA FACTOR SIGZ"/>
    <property type="match status" value="1"/>
</dbReference>
<dbReference type="InterPro" id="IPR007627">
    <property type="entry name" value="RNA_pol_sigma70_r2"/>
</dbReference>
<dbReference type="GO" id="GO:0003677">
    <property type="term" value="F:DNA binding"/>
    <property type="evidence" value="ECO:0007669"/>
    <property type="project" value="UniProtKB-KW"/>
</dbReference>
<dbReference type="InterPro" id="IPR036388">
    <property type="entry name" value="WH-like_DNA-bd_sf"/>
</dbReference>
<dbReference type="PANTHER" id="PTHR43133">
    <property type="entry name" value="RNA POLYMERASE ECF-TYPE SIGMA FACTO"/>
    <property type="match status" value="1"/>
</dbReference>
<dbReference type="InterPro" id="IPR039425">
    <property type="entry name" value="RNA_pol_sigma-70-like"/>
</dbReference>
<dbReference type="OrthoDB" id="9784272at2"/>
<keyword evidence="2" id="KW-0805">Transcription regulation</keyword>
<gene>
    <name evidence="8" type="ORF">ADIS_0629</name>
</gene>
<keyword evidence="3" id="KW-0731">Sigma factor</keyword>
<dbReference type="InterPro" id="IPR007630">
    <property type="entry name" value="RNA_pol_sigma70_r4"/>
</dbReference>
<evidence type="ECO:0000256" key="5">
    <source>
        <dbReference type="ARBA" id="ARBA00023163"/>
    </source>
</evidence>
<dbReference type="Proteomes" id="UP000013909">
    <property type="component" value="Unassembled WGS sequence"/>
</dbReference>
<protein>
    <submittedName>
        <fullName evidence="8">RNA polymerase sigma-70 factor</fullName>
    </submittedName>
</protein>
<dbReference type="AlphaFoldDB" id="R7ZXD4"/>
<evidence type="ECO:0000313" key="8">
    <source>
        <dbReference type="EMBL" id="EON78732.1"/>
    </source>
</evidence>
<dbReference type="RefSeq" id="WP_010852777.1">
    <property type="nucleotide sequence ID" value="NZ_AQHR01000022.1"/>
</dbReference>